<dbReference type="PANTHER" id="PTHR11644:SF2">
    <property type="entry name" value="CYTIDINE DEAMINASE"/>
    <property type="match status" value="1"/>
</dbReference>
<dbReference type="InterPro" id="IPR016193">
    <property type="entry name" value="Cytidine_deaminase-like"/>
</dbReference>
<dbReference type="Pfam" id="PF00383">
    <property type="entry name" value="dCMP_cyt_deam_1"/>
    <property type="match status" value="1"/>
</dbReference>
<dbReference type="CDD" id="cd01283">
    <property type="entry name" value="cytidine_deaminase"/>
    <property type="match status" value="1"/>
</dbReference>
<gene>
    <name evidence="3" type="ORF">A3D09_01840</name>
</gene>
<dbReference type="PANTHER" id="PTHR11644">
    <property type="entry name" value="CYTIDINE DEAMINASE"/>
    <property type="match status" value="1"/>
</dbReference>
<comment type="caution">
    <text evidence="3">The sequence shown here is derived from an EMBL/GenBank/DDBJ whole genome shotgun (WGS) entry which is preliminary data.</text>
</comment>
<dbReference type="GO" id="GO:0072527">
    <property type="term" value="P:pyrimidine-containing compound metabolic process"/>
    <property type="evidence" value="ECO:0007669"/>
    <property type="project" value="UniProtKB-ARBA"/>
</dbReference>
<evidence type="ECO:0000256" key="1">
    <source>
        <dbReference type="ARBA" id="ARBA00006576"/>
    </source>
</evidence>
<dbReference type="InterPro" id="IPR002125">
    <property type="entry name" value="CMP_dCMP_dom"/>
</dbReference>
<dbReference type="Proteomes" id="UP000177390">
    <property type="component" value="Unassembled WGS sequence"/>
</dbReference>
<dbReference type="AlphaFoldDB" id="A0A1F5EQS8"/>
<dbReference type="GO" id="GO:0005829">
    <property type="term" value="C:cytosol"/>
    <property type="evidence" value="ECO:0007669"/>
    <property type="project" value="TreeGrafter"/>
</dbReference>
<dbReference type="GO" id="GO:0008270">
    <property type="term" value="F:zinc ion binding"/>
    <property type="evidence" value="ECO:0007669"/>
    <property type="project" value="TreeGrafter"/>
</dbReference>
<dbReference type="InterPro" id="IPR050202">
    <property type="entry name" value="Cyt/Deoxycyt_deaminase"/>
</dbReference>
<comment type="similarity">
    <text evidence="1">Belongs to the cytidine and deoxycytidylate deaminase family.</text>
</comment>
<dbReference type="GO" id="GO:0055086">
    <property type="term" value="P:nucleobase-containing small molecule metabolic process"/>
    <property type="evidence" value="ECO:0007669"/>
    <property type="project" value="UniProtKB-ARBA"/>
</dbReference>
<dbReference type="NCBIfam" id="NF004064">
    <property type="entry name" value="PRK05578.1"/>
    <property type="match status" value="1"/>
</dbReference>
<evidence type="ECO:0000259" key="2">
    <source>
        <dbReference type="PROSITE" id="PS51747"/>
    </source>
</evidence>
<dbReference type="Gene3D" id="3.40.140.10">
    <property type="entry name" value="Cytidine Deaminase, domain 2"/>
    <property type="match status" value="1"/>
</dbReference>
<accession>A0A1F5EQS8</accession>
<dbReference type="EMBL" id="MFAH01000075">
    <property type="protein sequence ID" value="OGD69749.1"/>
    <property type="molecule type" value="Genomic_DNA"/>
</dbReference>
<protein>
    <recommendedName>
        <fullName evidence="2">CMP/dCMP-type deaminase domain-containing protein</fullName>
    </recommendedName>
</protein>
<organism evidence="3 4">
    <name type="scientific">Candidatus Collierbacteria bacterium RIFCSPHIGHO2_02_FULL_49_10</name>
    <dbReference type="NCBI Taxonomy" id="1817723"/>
    <lineage>
        <taxon>Bacteria</taxon>
        <taxon>Candidatus Collieribacteriota</taxon>
    </lineage>
</organism>
<dbReference type="PROSITE" id="PS51747">
    <property type="entry name" value="CYT_DCMP_DEAMINASES_2"/>
    <property type="match status" value="1"/>
</dbReference>
<feature type="domain" description="CMP/dCMP-type deaminase" evidence="2">
    <location>
        <begin position="2"/>
        <end position="133"/>
    </location>
</feature>
<dbReference type="GO" id="GO:0004126">
    <property type="term" value="F:cytidine deaminase activity"/>
    <property type="evidence" value="ECO:0007669"/>
    <property type="project" value="UniProtKB-ARBA"/>
</dbReference>
<proteinExistence type="inferred from homology"/>
<sequence>MPILLELADRLREARVFSYAPVTDYHVGASILAVSGRICDGANIEIVTLSETGHAEEMAAKSLVMAGEIQLSGRRFIKAVAVCSEGKTAPCGRCRQILEEFCDNCLVIKVDLEENILRISSLERLLPDAFGPSTLGID</sequence>
<name>A0A1F5EQS8_9BACT</name>
<evidence type="ECO:0000313" key="4">
    <source>
        <dbReference type="Proteomes" id="UP000177390"/>
    </source>
</evidence>
<dbReference type="SUPFAM" id="SSF53927">
    <property type="entry name" value="Cytidine deaminase-like"/>
    <property type="match status" value="1"/>
</dbReference>
<evidence type="ECO:0000313" key="3">
    <source>
        <dbReference type="EMBL" id="OGD69749.1"/>
    </source>
</evidence>
<reference evidence="3 4" key="1">
    <citation type="journal article" date="2016" name="Nat. Commun.">
        <title>Thousands of microbial genomes shed light on interconnected biogeochemical processes in an aquifer system.</title>
        <authorList>
            <person name="Anantharaman K."/>
            <person name="Brown C.T."/>
            <person name="Hug L.A."/>
            <person name="Sharon I."/>
            <person name="Castelle C.J."/>
            <person name="Probst A.J."/>
            <person name="Thomas B.C."/>
            <person name="Singh A."/>
            <person name="Wilkins M.J."/>
            <person name="Karaoz U."/>
            <person name="Brodie E.L."/>
            <person name="Williams K.H."/>
            <person name="Hubbard S.S."/>
            <person name="Banfield J.F."/>
        </authorList>
    </citation>
    <scope>NUCLEOTIDE SEQUENCE [LARGE SCALE GENOMIC DNA]</scope>
</reference>